<dbReference type="PANTHER" id="PTHR23088">
    <property type="entry name" value="NITRILASE-RELATED"/>
    <property type="match status" value="1"/>
</dbReference>
<accession>A0A151A188</accession>
<comment type="caution">
    <text evidence="3">The sequence shown here is derived from an EMBL/GenBank/DDBJ whole genome shotgun (WGS) entry which is preliminary data.</text>
</comment>
<organism evidence="3 4">
    <name type="scientific">Staphylococcus kloosii</name>
    <dbReference type="NCBI Taxonomy" id="29384"/>
    <lineage>
        <taxon>Bacteria</taxon>
        <taxon>Bacillati</taxon>
        <taxon>Bacillota</taxon>
        <taxon>Bacilli</taxon>
        <taxon>Bacillales</taxon>
        <taxon>Staphylococcaceae</taxon>
        <taxon>Staphylococcus</taxon>
    </lineage>
</organism>
<gene>
    <name evidence="3" type="ORF">A0131_12200</name>
</gene>
<dbReference type="PROSITE" id="PS01227">
    <property type="entry name" value="UPF0012"/>
    <property type="match status" value="1"/>
</dbReference>
<dbReference type="InterPro" id="IPR036526">
    <property type="entry name" value="C-N_Hydrolase_sf"/>
</dbReference>
<reference evidence="3 4" key="1">
    <citation type="submission" date="2016-02" db="EMBL/GenBank/DDBJ databases">
        <title>Draft genome sequence of hydrocarbon degrading Staphylococcus saprophyticus Strain CNV2, isolated from crude-oil contaminated soil from Noonmati Oil Refinery, Guwahati, Assam, India.</title>
        <authorList>
            <person name="Mukherjee A."/>
            <person name="Chettri B."/>
            <person name="Langpoklakpam J."/>
            <person name="Singh A.K."/>
            <person name="Chattopadhyay D.J."/>
        </authorList>
    </citation>
    <scope>NUCLEOTIDE SEQUENCE [LARGE SCALE GENOMIC DNA]</scope>
    <source>
        <strain evidence="3 4">CNV2</strain>
    </source>
</reference>
<evidence type="ECO:0000259" key="2">
    <source>
        <dbReference type="PROSITE" id="PS50263"/>
    </source>
</evidence>
<dbReference type="PANTHER" id="PTHR23088:SF27">
    <property type="entry name" value="DEAMINATED GLUTATHIONE AMIDASE"/>
    <property type="match status" value="1"/>
</dbReference>
<sequence>MNIKVFQLKIEPADVSYNEENITAWFNRHVQPDTDVVVLPEMWNNGYALSQLDILADDDLTRSYKFIKNLALQFDVDIVAGSVSNKRNNQVYNTAFTVLKDGSLVNVYDKVHLVPMLNEPTYLAPGEAVPEPYQLSDGTQSTQIICYDLRFPELLRYPAAEGCEISFYVAQWPQARLKHWQSLLQARAIENDMFVVGCNACGDDGSTQYAGHSIIVDPNGVILEEVGATEKCITLSLDLDKVKQQRKAIPVFENRRKELYK</sequence>
<dbReference type="SUPFAM" id="SSF56317">
    <property type="entry name" value="Carbon-nitrogen hydrolase"/>
    <property type="match status" value="1"/>
</dbReference>
<dbReference type="Proteomes" id="UP000075418">
    <property type="component" value="Unassembled WGS sequence"/>
</dbReference>
<dbReference type="Pfam" id="PF00795">
    <property type="entry name" value="CN_hydrolase"/>
    <property type="match status" value="1"/>
</dbReference>
<evidence type="ECO:0000313" key="4">
    <source>
        <dbReference type="Proteomes" id="UP000075418"/>
    </source>
</evidence>
<protein>
    <submittedName>
        <fullName evidence="3">Hydrolase</fullName>
    </submittedName>
</protein>
<evidence type="ECO:0000256" key="1">
    <source>
        <dbReference type="ARBA" id="ARBA00010613"/>
    </source>
</evidence>
<dbReference type="GO" id="GO:0016787">
    <property type="term" value="F:hydrolase activity"/>
    <property type="evidence" value="ECO:0007669"/>
    <property type="project" value="UniProtKB-KW"/>
</dbReference>
<name>A0A151A188_9STAP</name>
<dbReference type="InterPro" id="IPR001110">
    <property type="entry name" value="UPF0012_CS"/>
</dbReference>
<dbReference type="AlphaFoldDB" id="A0A151A188"/>
<keyword evidence="3" id="KW-0378">Hydrolase</keyword>
<dbReference type="EMBL" id="LUGM01000004">
    <property type="protein sequence ID" value="KYH13077.1"/>
    <property type="molecule type" value="Genomic_DNA"/>
</dbReference>
<dbReference type="RefSeq" id="WP_061855585.1">
    <property type="nucleotide sequence ID" value="NZ_LUGM01000004.1"/>
</dbReference>
<dbReference type="InterPro" id="IPR003010">
    <property type="entry name" value="C-N_Hydrolase"/>
</dbReference>
<comment type="similarity">
    <text evidence="1">Belongs to the carbon-nitrogen hydrolase superfamily. NIT1/NIT2 family.</text>
</comment>
<evidence type="ECO:0000313" key="3">
    <source>
        <dbReference type="EMBL" id="KYH13077.1"/>
    </source>
</evidence>
<dbReference type="PROSITE" id="PS50263">
    <property type="entry name" value="CN_HYDROLASE"/>
    <property type="match status" value="1"/>
</dbReference>
<proteinExistence type="inferred from homology"/>
<dbReference type="Gene3D" id="3.60.110.10">
    <property type="entry name" value="Carbon-nitrogen hydrolase"/>
    <property type="match status" value="1"/>
</dbReference>
<dbReference type="CDD" id="cd07583">
    <property type="entry name" value="nitrilase_5"/>
    <property type="match status" value="1"/>
</dbReference>
<feature type="domain" description="CN hydrolase" evidence="2">
    <location>
        <begin position="1"/>
        <end position="239"/>
    </location>
</feature>